<name>A0A0F0LI84_9MICO</name>
<dbReference type="AlphaFoldDB" id="A0A0F0LI84"/>
<comment type="caution">
    <text evidence="5">The sequence shown here is derived from an EMBL/GenBank/DDBJ whole genome shotgun (WGS) entry which is preliminary data.</text>
</comment>
<dbReference type="PANTHER" id="PTHR43537">
    <property type="entry name" value="TRANSCRIPTIONAL REGULATOR, GNTR FAMILY"/>
    <property type="match status" value="1"/>
</dbReference>
<dbReference type="OrthoDB" id="8680240at2"/>
<dbReference type="EMBL" id="JYIW01000015">
    <property type="protein sequence ID" value="KJL32015.1"/>
    <property type="molecule type" value="Genomic_DNA"/>
</dbReference>
<dbReference type="InterPro" id="IPR011711">
    <property type="entry name" value="GntR_C"/>
</dbReference>
<dbReference type="SUPFAM" id="SSF48008">
    <property type="entry name" value="GntR ligand-binding domain-like"/>
    <property type="match status" value="1"/>
</dbReference>
<evidence type="ECO:0000256" key="3">
    <source>
        <dbReference type="ARBA" id="ARBA00023163"/>
    </source>
</evidence>
<dbReference type="Gene3D" id="1.20.120.530">
    <property type="entry name" value="GntR ligand-binding domain-like"/>
    <property type="match status" value="1"/>
</dbReference>
<dbReference type="InterPro" id="IPR036388">
    <property type="entry name" value="WH-like_DNA-bd_sf"/>
</dbReference>
<feature type="domain" description="HTH gntR-type" evidence="4">
    <location>
        <begin position="17"/>
        <end position="84"/>
    </location>
</feature>
<organism evidence="5 6">
    <name type="scientific">Microbacterium oxydans</name>
    <dbReference type="NCBI Taxonomy" id="82380"/>
    <lineage>
        <taxon>Bacteria</taxon>
        <taxon>Bacillati</taxon>
        <taxon>Actinomycetota</taxon>
        <taxon>Actinomycetes</taxon>
        <taxon>Micrococcales</taxon>
        <taxon>Microbacteriaceae</taxon>
        <taxon>Microbacterium</taxon>
    </lineage>
</organism>
<dbReference type="Gene3D" id="1.10.10.10">
    <property type="entry name" value="Winged helix-like DNA-binding domain superfamily/Winged helix DNA-binding domain"/>
    <property type="match status" value="1"/>
</dbReference>
<dbReference type="GO" id="GO:0003700">
    <property type="term" value="F:DNA-binding transcription factor activity"/>
    <property type="evidence" value="ECO:0007669"/>
    <property type="project" value="InterPro"/>
</dbReference>
<dbReference type="InterPro" id="IPR000524">
    <property type="entry name" value="Tscrpt_reg_HTH_GntR"/>
</dbReference>
<dbReference type="SUPFAM" id="SSF46785">
    <property type="entry name" value="Winged helix' DNA-binding domain"/>
    <property type="match status" value="1"/>
</dbReference>
<dbReference type="CDD" id="cd07377">
    <property type="entry name" value="WHTH_GntR"/>
    <property type="match status" value="1"/>
</dbReference>
<protein>
    <submittedName>
        <fullName evidence="5">HTH-type transcriptional regulator Mce2R</fullName>
    </submittedName>
</protein>
<dbReference type="PATRIC" id="fig|82380.11.peg.304"/>
<dbReference type="InterPro" id="IPR036390">
    <property type="entry name" value="WH_DNA-bd_sf"/>
</dbReference>
<dbReference type="Pfam" id="PF00392">
    <property type="entry name" value="GntR"/>
    <property type="match status" value="1"/>
</dbReference>
<evidence type="ECO:0000313" key="6">
    <source>
        <dbReference type="Proteomes" id="UP000033640"/>
    </source>
</evidence>
<sequence>MVDSNLRARLGPLGQGAVLGDRVFETISDAIVSGRLAPGERVSDKEIAEALDISRTPVREALQHLSWLGLVEVSPNRFTKVTTVSAETIAHTIEYTGLQAGVAIQLAVRRMDDTALLEAVSLLDRMIAASDAEHAADLMLSARMFVGFLTRQSGNPLFIAGMYAADLLVTRNLRGTDVMLGTVESRGECYRQMRDAMLSRDGDAAEQWFRHVHREIMALLPG</sequence>
<keyword evidence="3" id="KW-0804">Transcription</keyword>
<reference evidence="5 6" key="1">
    <citation type="submission" date="2015-02" db="EMBL/GenBank/DDBJ databases">
        <title>Draft genome sequences of ten Microbacterium spp. with emphasis on heavy metal contaminated environments.</title>
        <authorList>
            <person name="Corretto E."/>
        </authorList>
    </citation>
    <scope>NUCLEOTIDE SEQUENCE [LARGE SCALE GENOMIC DNA]</scope>
    <source>
        <strain evidence="5 6">BEL4b</strain>
    </source>
</reference>
<dbReference type="PROSITE" id="PS50949">
    <property type="entry name" value="HTH_GNTR"/>
    <property type="match status" value="1"/>
</dbReference>
<dbReference type="GO" id="GO:0003677">
    <property type="term" value="F:DNA binding"/>
    <property type="evidence" value="ECO:0007669"/>
    <property type="project" value="UniProtKB-KW"/>
</dbReference>
<dbReference type="Pfam" id="PF07729">
    <property type="entry name" value="FCD"/>
    <property type="match status" value="1"/>
</dbReference>
<keyword evidence="1" id="KW-0805">Transcription regulation</keyword>
<evidence type="ECO:0000313" key="5">
    <source>
        <dbReference type="EMBL" id="KJL32015.1"/>
    </source>
</evidence>
<proteinExistence type="predicted"/>
<dbReference type="RefSeq" id="WP_045277735.1">
    <property type="nucleotide sequence ID" value="NZ_CAKKLT010000042.1"/>
</dbReference>
<evidence type="ECO:0000256" key="2">
    <source>
        <dbReference type="ARBA" id="ARBA00023125"/>
    </source>
</evidence>
<dbReference type="PRINTS" id="PR00035">
    <property type="entry name" value="HTHGNTR"/>
</dbReference>
<accession>A0A0F0LI84</accession>
<dbReference type="SMART" id="SM00345">
    <property type="entry name" value="HTH_GNTR"/>
    <property type="match status" value="1"/>
</dbReference>
<dbReference type="PANTHER" id="PTHR43537:SF52">
    <property type="entry name" value="FATTY ACID METABOLISM REGULATOR PROTEIN"/>
    <property type="match status" value="1"/>
</dbReference>
<evidence type="ECO:0000256" key="1">
    <source>
        <dbReference type="ARBA" id="ARBA00023015"/>
    </source>
</evidence>
<evidence type="ECO:0000259" key="4">
    <source>
        <dbReference type="PROSITE" id="PS50949"/>
    </source>
</evidence>
<dbReference type="InterPro" id="IPR008920">
    <property type="entry name" value="TF_FadR/GntR_C"/>
</dbReference>
<dbReference type="Proteomes" id="UP000033640">
    <property type="component" value="Unassembled WGS sequence"/>
</dbReference>
<gene>
    <name evidence="5" type="primary">mce2R</name>
    <name evidence="5" type="ORF">RS83_00289</name>
</gene>
<keyword evidence="2" id="KW-0238">DNA-binding</keyword>